<dbReference type="KEGG" id="sla:SERLADRAFT_433224"/>
<accession>F8NHR2</accession>
<proteinExistence type="predicted"/>
<dbReference type="EMBL" id="GL945429">
    <property type="protein sequence ID" value="EGO29226.1"/>
    <property type="molecule type" value="Genomic_DNA"/>
</dbReference>
<evidence type="ECO:0000313" key="1">
    <source>
        <dbReference type="EMBL" id="EGO29226.1"/>
    </source>
</evidence>
<sequence>MFADILLRDSKYGGTRQEAKRVQSMFLQVQDPPSQSGAIPINLQPDAVVVAMSVNMNNVNAVLDSPPSELPKVLPRLFAKLLEPNQDAVFLQNYTGAIKSRFRSEYTPGDGVPGLSTLGKACLASGIVRTMLTITKQKVKCPSREHHIAGHHALDSLVQFLQTGTLPERRSILEEMVRYDAVNICLEKLDNGLCFHRHLAVSALRAMAGESFLGENISPSTAADIIYAMCQFTLEGPASFVQEMASPATGWQSQMIMGSQGMKPERSGPYGCRYYAMAQESALWAAHGLLCRSPPPNRQFCLDILKKKPEVLDLLFDCAVMDRPAWYPEMETDTIACEVLALLFHYPLHIVPGVSMSPAIDAAFKVQEWKTMGQSLAILTSRKDWAAKIIDVWEKVKEEDWGKIKNMFDRVQKEYYTQNPLDEKAFQQIFSYRGISRIVILRLIATVTHAADRCGVTNVELESFLHIAYEGSFKIKGSADHLNEKDAYTLIERSEEVFRSPLYTVTTKQAVDDVPEHIADESVMGPTALTRLLVNLAQRNVFDVIQGLTKPPKDLSFTTSLQHIQQITHPDVISRFLKIALQRVKDRCETGRRRTRENDLDYARVAFTSAAELAAALVAFDDLTRGKYSEEVHGARRELVLSLGNASEMAMRKTQYQRALNFALGALTAAGRIPAGDLPVDSSVVAKNQRRVKQAQEALGLPSLPASPPQ</sequence>
<dbReference type="AlphaFoldDB" id="F8NHR2"/>
<gene>
    <name evidence="1" type="ORF">SERLADRAFT_433224</name>
</gene>
<dbReference type="HOGENOM" id="CLU_413379_0_0_1"/>
<reference evidence="1" key="1">
    <citation type="submission" date="2011-04" db="EMBL/GenBank/DDBJ databases">
        <title>Evolution of plant cell wall degrading machinery underlies the functional diversity of forest fungi.</title>
        <authorList>
            <consortium name="US DOE Joint Genome Institute (JGI-PGF)"/>
            <person name="Eastwood D.C."/>
            <person name="Floudas D."/>
            <person name="Binder M."/>
            <person name="Majcherczyk A."/>
            <person name="Schneider P."/>
            <person name="Aerts A."/>
            <person name="Asiegbu F.O."/>
            <person name="Baker S.E."/>
            <person name="Barry K."/>
            <person name="Bendiksby M."/>
            <person name="Blumentritt M."/>
            <person name="Coutinho P.M."/>
            <person name="Cullen D."/>
            <person name="Cullen D."/>
            <person name="Gathman A."/>
            <person name="Goodell B."/>
            <person name="Henrissat B."/>
            <person name="Ihrmark K."/>
            <person name="Kauserud H."/>
            <person name="Kohler A."/>
            <person name="LaButti K."/>
            <person name="Lapidus A."/>
            <person name="Lavin J.L."/>
            <person name="Lee Y.-H."/>
            <person name="Lindquist E."/>
            <person name="Lilly W."/>
            <person name="Lucas S."/>
            <person name="Morin E."/>
            <person name="Murat C."/>
            <person name="Oguiza J.A."/>
            <person name="Park J."/>
            <person name="Pisabarro A.G."/>
            <person name="Riley R."/>
            <person name="Rosling A."/>
            <person name="Salamov A."/>
            <person name="Schmidt O."/>
            <person name="Schmutz J."/>
            <person name="Skrede I."/>
            <person name="Stenlid J."/>
            <person name="Wiebenga A."/>
            <person name="Xie X."/>
            <person name="Kues U."/>
            <person name="Hibbett D.S."/>
            <person name="Hoffmeister D."/>
            <person name="Hogberg N."/>
            <person name="Martin F."/>
            <person name="Grigoriev I.V."/>
            <person name="Watkinson S.C."/>
        </authorList>
    </citation>
    <scope>NUCLEOTIDE SEQUENCE</scope>
    <source>
        <strain evidence="1">S7.9</strain>
    </source>
</reference>
<dbReference type="GeneID" id="18814149"/>
<dbReference type="Proteomes" id="UP000008064">
    <property type="component" value="Unassembled WGS sequence"/>
</dbReference>
<protein>
    <submittedName>
        <fullName evidence="1">Uncharacterized protein</fullName>
    </submittedName>
</protein>
<dbReference type="OrthoDB" id="2932645at2759"/>
<dbReference type="RefSeq" id="XP_007313468.1">
    <property type="nucleotide sequence ID" value="XM_007313406.1"/>
</dbReference>
<organism>
    <name type="scientific">Serpula lacrymans var. lacrymans (strain S7.9)</name>
    <name type="common">Dry rot fungus</name>
    <dbReference type="NCBI Taxonomy" id="578457"/>
    <lineage>
        <taxon>Eukaryota</taxon>
        <taxon>Fungi</taxon>
        <taxon>Dikarya</taxon>
        <taxon>Basidiomycota</taxon>
        <taxon>Agaricomycotina</taxon>
        <taxon>Agaricomycetes</taxon>
        <taxon>Agaricomycetidae</taxon>
        <taxon>Boletales</taxon>
        <taxon>Coniophorineae</taxon>
        <taxon>Serpulaceae</taxon>
        <taxon>Serpula</taxon>
    </lineage>
</organism>
<name>F8NHR2_SERL9</name>